<feature type="region of interest" description="Disordered" evidence="1">
    <location>
        <begin position="63"/>
        <end position="84"/>
    </location>
</feature>
<organism evidence="2 3">
    <name type="scientific">Ephemerocybe angulata</name>
    <dbReference type="NCBI Taxonomy" id="980116"/>
    <lineage>
        <taxon>Eukaryota</taxon>
        <taxon>Fungi</taxon>
        <taxon>Dikarya</taxon>
        <taxon>Basidiomycota</taxon>
        <taxon>Agaricomycotina</taxon>
        <taxon>Agaricomycetes</taxon>
        <taxon>Agaricomycetidae</taxon>
        <taxon>Agaricales</taxon>
        <taxon>Agaricineae</taxon>
        <taxon>Psathyrellaceae</taxon>
        <taxon>Ephemerocybe</taxon>
    </lineage>
</organism>
<dbReference type="AlphaFoldDB" id="A0A8H6HGT0"/>
<gene>
    <name evidence="2" type="ORF">DFP72DRAFT_856447</name>
</gene>
<dbReference type="Proteomes" id="UP000521943">
    <property type="component" value="Unassembled WGS sequence"/>
</dbReference>
<feature type="compositionally biased region" description="Basic and acidic residues" evidence="1">
    <location>
        <begin position="63"/>
        <end position="76"/>
    </location>
</feature>
<accession>A0A8H6HGT0</accession>
<evidence type="ECO:0000313" key="3">
    <source>
        <dbReference type="Proteomes" id="UP000521943"/>
    </source>
</evidence>
<comment type="caution">
    <text evidence="2">The sequence shown here is derived from an EMBL/GenBank/DDBJ whole genome shotgun (WGS) entry which is preliminary data.</text>
</comment>
<name>A0A8H6HGT0_9AGAR</name>
<keyword evidence="3" id="KW-1185">Reference proteome</keyword>
<evidence type="ECO:0000256" key="1">
    <source>
        <dbReference type="SAM" id="MobiDB-lite"/>
    </source>
</evidence>
<reference evidence="2 3" key="1">
    <citation type="submission" date="2020-07" db="EMBL/GenBank/DDBJ databases">
        <title>Comparative genomics of pyrophilous fungi reveals a link between fire events and developmental genes.</title>
        <authorList>
            <consortium name="DOE Joint Genome Institute"/>
            <person name="Steindorff A.S."/>
            <person name="Carver A."/>
            <person name="Calhoun S."/>
            <person name="Stillman K."/>
            <person name="Liu H."/>
            <person name="Lipzen A."/>
            <person name="Pangilinan J."/>
            <person name="Labutti K."/>
            <person name="Bruns T.D."/>
            <person name="Grigoriev I.V."/>
        </authorList>
    </citation>
    <scope>NUCLEOTIDE SEQUENCE [LARGE SCALE GENOMIC DNA]</scope>
    <source>
        <strain evidence="2 3">CBS 144469</strain>
    </source>
</reference>
<protein>
    <submittedName>
        <fullName evidence="2">Uncharacterized protein</fullName>
    </submittedName>
</protein>
<dbReference type="EMBL" id="JACGCI010000105">
    <property type="protein sequence ID" value="KAF6745501.1"/>
    <property type="molecule type" value="Genomic_DNA"/>
</dbReference>
<sequence length="368" mass="41407">MAYRQAIHHLRERTRGRWDLKTQYQATMRTTFVWFYLKTKYSTQQSRNTIGTRIFREVRKMREEGLTTGPSDDKVRTPPPVHSTGSVVRKTPIFATSCHNVAYWLEYDPFQDRFKVQGAPPSFGTHPGSASTPTSPHYIPLSPAFINVKLFGDLFGTGFFEITAPWTHSREVSMRLLHSKGHTLRKGTVDSSVSGSRYDKVTVCQLPLDTFTGLGTWDLQGAMITLDLDLNDHGTFMMNALNVVLPYIQPVTHLTLSFRFPANLERLRQSFMAGLATMSTGIGFALTATESLVVPEEMASSAPFIYEGIITFPDTKLIGSFDFLDIPNTSQRTPYTMETNLYITGVDDLNSHHETPIGTLVQSLTFEE</sequence>
<evidence type="ECO:0000313" key="2">
    <source>
        <dbReference type="EMBL" id="KAF6745501.1"/>
    </source>
</evidence>
<proteinExistence type="predicted"/>